<keyword evidence="4" id="KW-0788">Thiol protease</keyword>
<dbReference type="InterPro" id="IPR000064">
    <property type="entry name" value="NLP_P60_dom"/>
</dbReference>
<dbReference type="GO" id="GO:0006508">
    <property type="term" value="P:proteolysis"/>
    <property type="evidence" value="ECO:0007669"/>
    <property type="project" value="UniProtKB-KW"/>
</dbReference>
<keyword evidence="5" id="KW-0732">Signal</keyword>
<reference evidence="8 9" key="1">
    <citation type="submission" date="2017-09" db="EMBL/GenBank/DDBJ databases">
        <title>Depth-based differentiation of microbial function through sediment-hosted aquifers and enrichment of novel symbionts in the deep terrestrial subsurface.</title>
        <authorList>
            <person name="Probst A.J."/>
            <person name="Ladd B."/>
            <person name="Jarett J.K."/>
            <person name="Geller-Mcgrath D.E."/>
            <person name="Sieber C.M."/>
            <person name="Emerson J.B."/>
            <person name="Anantharaman K."/>
            <person name="Thomas B.C."/>
            <person name="Malmstrom R."/>
            <person name="Stieglmeier M."/>
            <person name="Klingl A."/>
            <person name="Woyke T."/>
            <person name="Ryan C.M."/>
            <person name="Banfield J.F."/>
        </authorList>
    </citation>
    <scope>NUCLEOTIDE SEQUENCE [LARGE SCALE GENOMIC DNA]</scope>
    <source>
        <strain evidence="8">CG11_big_fil_rev_8_21_14_0_20_45_26</strain>
    </source>
</reference>
<dbReference type="PIRSF" id="PIRSF019015">
    <property type="entry name" value="P60_peptidase_YkfC"/>
    <property type="match status" value="1"/>
</dbReference>
<dbReference type="EMBL" id="PCVY01000049">
    <property type="protein sequence ID" value="PIQ86190.1"/>
    <property type="molecule type" value="Genomic_DNA"/>
</dbReference>
<evidence type="ECO:0008006" key="10">
    <source>
        <dbReference type="Google" id="ProtNLM"/>
    </source>
</evidence>
<keyword evidence="2" id="KW-0645">Protease</keyword>
<keyword evidence="3" id="KW-0378">Hydrolase</keyword>
<feature type="signal peptide" evidence="5">
    <location>
        <begin position="1"/>
        <end position="21"/>
    </location>
</feature>
<accession>A0A2H0LP34</accession>
<sequence length="458" mass="51751">MKTKIFFLCLLLSLIYLPAEAQDESLPPLPKGPLILSGAAPEMQNADFWIKRLPDANQALKTPEEIAQLNKEINETIAERTDVFKIKGMFRGIDIKEAIEKSYETIKSRKLFGVDDKYITKDLFTDQILPNLNLDAVPNMVNIRWGVATTAASVRALPIWVKMLEEKGDIEFDQLQFTLIKLWTPVAVYHTSTDGKWYYVQAPYVRGWVESKHIAFFKDQDAVKEKVKSKDYVVVTGESVPVYAGPDFTAVLDRPSMGTVIPRVSQTDTAFLVEMPKRGEGGKVVLGRGYIKLSDDARTQFPPYTQANVIRQAFKLLSARYGWGGTYMGRDCSGFTFDVFTSMGVDLPRDSDQQAFAGTQLGSFKPFEQSELKKATLRQAATPGITLLRMKMHMMLYLGEIDEKFYVIHSTWAERIGQDPVKDEKNRINQVVVSDLDLNGNSYLGPLFHRIIQMSEVN</sequence>
<dbReference type="InterPro" id="IPR027017">
    <property type="entry name" value="P60_peptidase_YkfC"/>
</dbReference>
<evidence type="ECO:0000256" key="4">
    <source>
        <dbReference type="ARBA" id="ARBA00022807"/>
    </source>
</evidence>
<dbReference type="Gene3D" id="3.90.1720.10">
    <property type="entry name" value="endopeptidase domain like (from Nostoc punctiforme)"/>
    <property type="match status" value="1"/>
</dbReference>
<evidence type="ECO:0000256" key="2">
    <source>
        <dbReference type="ARBA" id="ARBA00022670"/>
    </source>
</evidence>
<dbReference type="Pfam" id="PF00877">
    <property type="entry name" value="NLPC_P60"/>
    <property type="match status" value="1"/>
</dbReference>
<feature type="domain" description="NlpC/P60" evidence="6">
    <location>
        <begin position="320"/>
        <end position="420"/>
    </location>
</feature>
<evidence type="ECO:0000256" key="5">
    <source>
        <dbReference type="SAM" id="SignalP"/>
    </source>
</evidence>
<evidence type="ECO:0000313" key="9">
    <source>
        <dbReference type="Proteomes" id="UP000230859"/>
    </source>
</evidence>
<dbReference type="PANTHER" id="PTHR47053:SF1">
    <property type="entry name" value="MUREIN DD-ENDOPEPTIDASE MEPH-RELATED"/>
    <property type="match status" value="1"/>
</dbReference>
<evidence type="ECO:0000256" key="1">
    <source>
        <dbReference type="ARBA" id="ARBA00007074"/>
    </source>
</evidence>
<dbReference type="InterPro" id="IPR038765">
    <property type="entry name" value="Papain-like_cys_pep_sf"/>
</dbReference>
<comment type="similarity">
    <text evidence="1">Belongs to the peptidase C40 family.</text>
</comment>
<comment type="caution">
    <text evidence="8">The sequence shown here is derived from an EMBL/GenBank/DDBJ whole genome shotgun (WGS) entry which is preliminary data.</text>
</comment>
<dbReference type="SUPFAM" id="SSF54001">
    <property type="entry name" value="Cysteine proteinases"/>
    <property type="match status" value="1"/>
</dbReference>
<evidence type="ECO:0000259" key="7">
    <source>
        <dbReference type="Pfam" id="PF12913"/>
    </source>
</evidence>
<dbReference type="Proteomes" id="UP000230859">
    <property type="component" value="Unassembled WGS sequence"/>
</dbReference>
<name>A0A2H0LP34_9BACT</name>
<organism evidence="8 9">
    <name type="scientific">Candidatus Abzuiibacterium crystallinum</name>
    <dbReference type="NCBI Taxonomy" id="1974748"/>
    <lineage>
        <taxon>Bacteria</taxon>
        <taxon>Pseudomonadati</taxon>
        <taxon>Candidatus Omnitrophota</taxon>
        <taxon>Candidatus Abzuiibacterium</taxon>
    </lineage>
</organism>
<dbReference type="InterPro" id="IPR039439">
    <property type="entry name" value="SH3b1_dom"/>
</dbReference>
<protein>
    <recommendedName>
        <fullName evidence="10">Glycoside hydrolase</fullName>
    </recommendedName>
</protein>
<evidence type="ECO:0000256" key="3">
    <source>
        <dbReference type="ARBA" id="ARBA00022801"/>
    </source>
</evidence>
<dbReference type="InterPro" id="IPR051202">
    <property type="entry name" value="Peptidase_C40"/>
</dbReference>
<dbReference type="GO" id="GO:0008234">
    <property type="term" value="F:cysteine-type peptidase activity"/>
    <property type="evidence" value="ECO:0007669"/>
    <property type="project" value="UniProtKB-KW"/>
</dbReference>
<evidence type="ECO:0000259" key="6">
    <source>
        <dbReference type="Pfam" id="PF00877"/>
    </source>
</evidence>
<proteinExistence type="inferred from homology"/>
<feature type="chain" id="PRO_5013661759" description="Glycoside hydrolase" evidence="5">
    <location>
        <begin position="22"/>
        <end position="458"/>
    </location>
</feature>
<dbReference type="PANTHER" id="PTHR47053">
    <property type="entry name" value="MUREIN DD-ENDOPEPTIDASE MEPH-RELATED"/>
    <property type="match status" value="1"/>
</dbReference>
<feature type="domain" description="SH3b1" evidence="7">
    <location>
        <begin position="165"/>
        <end position="210"/>
    </location>
</feature>
<dbReference type="AlphaFoldDB" id="A0A2H0LP34"/>
<dbReference type="Pfam" id="PF12913">
    <property type="entry name" value="SH3_6"/>
    <property type="match status" value="1"/>
</dbReference>
<gene>
    <name evidence="8" type="ORF">COV74_05810</name>
</gene>
<evidence type="ECO:0000313" key="8">
    <source>
        <dbReference type="EMBL" id="PIQ86190.1"/>
    </source>
</evidence>